<feature type="modified residue" description="3-oxoalanine (Ser)" evidence="1">
    <location>
        <position position="54"/>
    </location>
</feature>
<comment type="caution">
    <text evidence="3">The sequence shown here is derived from an EMBL/GenBank/DDBJ whole genome shotgun (WGS) entry which is preliminary data.</text>
</comment>
<comment type="PTM">
    <text evidence="1">The conversion to 3-oxoalanine (also known as C-formylglycine, FGly), of a serine or cysteine residue in prokaryotes and of a cysteine residue in eukaryotes, is critical for catalytic activity.</text>
</comment>
<organism evidence="3 4">
    <name type="scientific">Halobellus salinus</name>
    <dbReference type="NCBI Taxonomy" id="931585"/>
    <lineage>
        <taxon>Archaea</taxon>
        <taxon>Methanobacteriati</taxon>
        <taxon>Methanobacteriota</taxon>
        <taxon>Stenosarchaea group</taxon>
        <taxon>Halobacteria</taxon>
        <taxon>Halobacteriales</taxon>
        <taxon>Haloferacaceae</taxon>
        <taxon>Halobellus</taxon>
    </lineage>
</organism>
<reference evidence="3" key="2">
    <citation type="submission" date="2020-09" db="EMBL/GenBank/DDBJ databases">
        <authorList>
            <person name="Sun Q."/>
            <person name="Ohkuma M."/>
        </authorList>
    </citation>
    <scope>NUCLEOTIDE SEQUENCE</scope>
    <source>
        <strain evidence="3">JCM 14359</strain>
    </source>
</reference>
<evidence type="ECO:0000256" key="1">
    <source>
        <dbReference type="PIRSR" id="PIRSR600917-52"/>
    </source>
</evidence>
<dbReference type="Proteomes" id="UP000653099">
    <property type="component" value="Unassembled WGS sequence"/>
</dbReference>
<dbReference type="PANTHER" id="PTHR43751">
    <property type="entry name" value="SULFATASE"/>
    <property type="match status" value="1"/>
</dbReference>
<dbReference type="OrthoDB" id="3164at2157"/>
<dbReference type="InterPro" id="IPR017850">
    <property type="entry name" value="Alkaline_phosphatase_core_sf"/>
</dbReference>
<dbReference type="AlphaFoldDB" id="A0A830E8C1"/>
<proteinExistence type="predicted"/>
<dbReference type="InterPro" id="IPR052701">
    <property type="entry name" value="GAG_Ulvan_Degrading_Sulfatases"/>
</dbReference>
<feature type="domain" description="Sulfatase N-terminal" evidence="2">
    <location>
        <begin position="6"/>
        <end position="293"/>
    </location>
</feature>
<name>A0A830E8C1_9EURY</name>
<dbReference type="RefSeq" id="WP_188785942.1">
    <property type="nucleotide sequence ID" value="NZ_BMOC01000002.1"/>
</dbReference>
<dbReference type="PANTHER" id="PTHR43751:SF3">
    <property type="entry name" value="SULFATASE N-TERMINAL DOMAIN-CONTAINING PROTEIN"/>
    <property type="match status" value="1"/>
</dbReference>
<dbReference type="SUPFAM" id="SSF53649">
    <property type="entry name" value="Alkaline phosphatase-like"/>
    <property type="match status" value="1"/>
</dbReference>
<dbReference type="EMBL" id="BMOC01000002">
    <property type="protein sequence ID" value="GGI99199.1"/>
    <property type="molecule type" value="Genomic_DNA"/>
</dbReference>
<protein>
    <recommendedName>
        <fullName evidence="2">Sulfatase N-terminal domain-containing protein</fullName>
    </recommendedName>
</protein>
<reference evidence="3" key="1">
    <citation type="journal article" date="2014" name="Int. J. Syst. Evol. Microbiol.">
        <title>Complete genome sequence of Corynebacterium casei LMG S-19264T (=DSM 44701T), isolated from a smear-ripened cheese.</title>
        <authorList>
            <consortium name="US DOE Joint Genome Institute (JGI-PGF)"/>
            <person name="Walter F."/>
            <person name="Albersmeier A."/>
            <person name="Kalinowski J."/>
            <person name="Ruckert C."/>
        </authorList>
    </citation>
    <scope>NUCLEOTIDE SEQUENCE</scope>
    <source>
        <strain evidence="3">JCM 14359</strain>
    </source>
</reference>
<evidence type="ECO:0000313" key="4">
    <source>
        <dbReference type="Proteomes" id="UP000653099"/>
    </source>
</evidence>
<keyword evidence="4" id="KW-1185">Reference proteome</keyword>
<evidence type="ECO:0000313" key="3">
    <source>
        <dbReference type="EMBL" id="GGI99199.1"/>
    </source>
</evidence>
<dbReference type="Gene3D" id="3.40.720.10">
    <property type="entry name" value="Alkaline Phosphatase, subunit A"/>
    <property type="match status" value="1"/>
</dbReference>
<gene>
    <name evidence="3" type="ORF">GCM10008995_06400</name>
</gene>
<evidence type="ECO:0000259" key="2">
    <source>
        <dbReference type="Pfam" id="PF00884"/>
    </source>
</evidence>
<sequence length="437" mass="48704">MPAGRPNVLLVVLDSVRARNCSLYGYRRDTTPFLRTLAAEATLYTQARAPSNWSLPSHVSMVTGIETHAHKITTHDRLRPGHTVFDTLDNRGYRTGLFTENGFLASHESGLKNAFGTVRTVPDDYDSVYDTTELNPGPDGFYYADAFEAWRVDGTEPWAACLNLMDSHRPFEPRARFDRWSDVRARALQSDLPTRWEWAFHGGDRPYGRLSELERLYDGGIRQADAVVERVVDRLHTSKDLNDTLLVICGDHGDGFGEPGLLDGEPPAVSHIVPMHETLLRVPLLVRPPGGNDGRTCHDPAALTSFPEVTLDAVEGAPVADGFARDRVYATKQPVTATLRERFEDACADPDRFTAPSRAVYRPDDADPNAVRKRYYWGAEGVECRIRAPGDASVVDRITPDRVDAAFDDPDPRVRIPLDGRQVTDDTREQLAALGYY</sequence>
<dbReference type="Pfam" id="PF00884">
    <property type="entry name" value="Sulfatase"/>
    <property type="match status" value="1"/>
</dbReference>
<accession>A0A830E8C1</accession>
<dbReference type="InterPro" id="IPR000917">
    <property type="entry name" value="Sulfatase_N"/>
</dbReference>